<dbReference type="AlphaFoldDB" id="A0A9W7ZL93"/>
<dbReference type="PANTHER" id="PTHR24256">
    <property type="entry name" value="TRYPTASE-RELATED"/>
    <property type="match status" value="1"/>
</dbReference>
<dbReference type="Gene3D" id="2.40.10.10">
    <property type="entry name" value="Trypsin-like serine proteases"/>
    <property type="match status" value="1"/>
</dbReference>
<sequence length="286" mass="30452">MLLLRSFTTALLCGLLAVLLAHPVLSNHNQTLERRDLDSSVAIPTKFRFMGNLLHNGKIICSALIIGKSWLLVQGFCVTQSQLVAPSGYTLKPVSQLTVILGTSQDETRQQLPVSRIVLHSEFNYSSRVNNLAMVQLASSLAYNTTVGSVKIDTRPLAALTPVTGLAYPQPGTYSGVLTLNAVQAMTAPTAVYKDVTNSGVPLDTNAVIVVEKDAGGNDFDFATSGGIFTNLDNGSSALLSLPMTILQPVGGQSEDITYIHYRLAPAVAWISKATGITADSLVYQG</sequence>
<organism evidence="4 5">
    <name type="scientific">Tieghemiomyces parasiticus</name>
    <dbReference type="NCBI Taxonomy" id="78921"/>
    <lineage>
        <taxon>Eukaryota</taxon>
        <taxon>Fungi</taxon>
        <taxon>Fungi incertae sedis</taxon>
        <taxon>Zoopagomycota</taxon>
        <taxon>Kickxellomycotina</taxon>
        <taxon>Dimargaritomycetes</taxon>
        <taxon>Dimargaritales</taxon>
        <taxon>Dimargaritaceae</taxon>
        <taxon>Tieghemiomyces</taxon>
    </lineage>
</organism>
<evidence type="ECO:0000256" key="1">
    <source>
        <dbReference type="ARBA" id="ARBA00023157"/>
    </source>
</evidence>
<feature type="domain" description="Peptidase S1" evidence="3">
    <location>
        <begin position="24"/>
        <end position="276"/>
    </location>
</feature>
<dbReference type="OrthoDB" id="6380398at2759"/>
<comment type="caution">
    <text evidence="4">The sequence shown here is derived from an EMBL/GenBank/DDBJ whole genome shotgun (WGS) entry which is preliminary data.</text>
</comment>
<dbReference type="SUPFAM" id="SSF50494">
    <property type="entry name" value="Trypsin-like serine proteases"/>
    <property type="match status" value="1"/>
</dbReference>
<keyword evidence="1" id="KW-1015">Disulfide bond</keyword>
<feature type="signal peptide" evidence="2">
    <location>
        <begin position="1"/>
        <end position="26"/>
    </location>
</feature>
<dbReference type="Proteomes" id="UP001150569">
    <property type="component" value="Unassembled WGS sequence"/>
</dbReference>
<dbReference type="PROSITE" id="PS50240">
    <property type="entry name" value="TRYPSIN_DOM"/>
    <property type="match status" value="1"/>
</dbReference>
<gene>
    <name evidence="4" type="ORF">IWQ60_010387</name>
</gene>
<dbReference type="InterPro" id="IPR051487">
    <property type="entry name" value="Ser/Thr_Proteases_Immune/Dev"/>
</dbReference>
<evidence type="ECO:0000256" key="2">
    <source>
        <dbReference type="SAM" id="SignalP"/>
    </source>
</evidence>
<dbReference type="GO" id="GO:0004252">
    <property type="term" value="F:serine-type endopeptidase activity"/>
    <property type="evidence" value="ECO:0007669"/>
    <property type="project" value="InterPro"/>
</dbReference>
<dbReference type="InterPro" id="IPR001254">
    <property type="entry name" value="Trypsin_dom"/>
</dbReference>
<dbReference type="Pfam" id="PF00089">
    <property type="entry name" value="Trypsin"/>
    <property type="match status" value="1"/>
</dbReference>
<feature type="chain" id="PRO_5040900975" description="Peptidase S1 domain-containing protein" evidence="2">
    <location>
        <begin position="27"/>
        <end position="286"/>
    </location>
</feature>
<dbReference type="EMBL" id="JANBPT010000987">
    <property type="protein sequence ID" value="KAJ1910940.1"/>
    <property type="molecule type" value="Genomic_DNA"/>
</dbReference>
<accession>A0A9W7ZL93</accession>
<dbReference type="GO" id="GO:0006508">
    <property type="term" value="P:proteolysis"/>
    <property type="evidence" value="ECO:0007669"/>
    <property type="project" value="InterPro"/>
</dbReference>
<keyword evidence="2" id="KW-0732">Signal</keyword>
<evidence type="ECO:0000313" key="5">
    <source>
        <dbReference type="Proteomes" id="UP001150569"/>
    </source>
</evidence>
<keyword evidence="5" id="KW-1185">Reference proteome</keyword>
<name>A0A9W7ZL93_9FUNG</name>
<evidence type="ECO:0000313" key="4">
    <source>
        <dbReference type="EMBL" id="KAJ1910940.1"/>
    </source>
</evidence>
<dbReference type="InterPro" id="IPR043504">
    <property type="entry name" value="Peptidase_S1_PA_chymotrypsin"/>
</dbReference>
<proteinExistence type="predicted"/>
<dbReference type="InterPro" id="IPR009003">
    <property type="entry name" value="Peptidase_S1_PA"/>
</dbReference>
<reference evidence="4" key="1">
    <citation type="submission" date="2022-07" db="EMBL/GenBank/DDBJ databases">
        <title>Phylogenomic reconstructions and comparative analyses of Kickxellomycotina fungi.</title>
        <authorList>
            <person name="Reynolds N.K."/>
            <person name="Stajich J.E."/>
            <person name="Barry K."/>
            <person name="Grigoriev I.V."/>
            <person name="Crous P."/>
            <person name="Smith M.E."/>
        </authorList>
    </citation>
    <scope>NUCLEOTIDE SEQUENCE</scope>
    <source>
        <strain evidence="4">RSA 861</strain>
    </source>
</reference>
<evidence type="ECO:0000259" key="3">
    <source>
        <dbReference type="PROSITE" id="PS50240"/>
    </source>
</evidence>
<protein>
    <recommendedName>
        <fullName evidence="3">Peptidase S1 domain-containing protein</fullName>
    </recommendedName>
</protein>